<evidence type="ECO:0000313" key="5">
    <source>
        <dbReference type="EMBL" id="CAE7876440.1"/>
    </source>
</evidence>
<dbReference type="Gene3D" id="3.40.50.300">
    <property type="entry name" value="P-loop containing nucleotide triphosphate hydrolases"/>
    <property type="match status" value="1"/>
</dbReference>
<evidence type="ECO:0000259" key="3">
    <source>
        <dbReference type="Pfam" id="PF05970"/>
    </source>
</evidence>
<dbReference type="InterPro" id="IPR010285">
    <property type="entry name" value="DNA_helicase_pif1-like_DEAD"/>
</dbReference>
<dbReference type="Pfam" id="PF05970">
    <property type="entry name" value="PIF1"/>
    <property type="match status" value="1"/>
</dbReference>
<feature type="region of interest" description="Disordered" evidence="2">
    <location>
        <begin position="486"/>
        <end position="506"/>
    </location>
</feature>
<protein>
    <recommendedName>
        <fullName evidence="1">ATP-dependent DNA helicase</fullName>
        <ecNumber evidence="1">5.6.2.3</ecNumber>
    </recommendedName>
</protein>
<dbReference type="InterPro" id="IPR051055">
    <property type="entry name" value="PIF1_helicase"/>
</dbReference>
<evidence type="ECO:0000313" key="6">
    <source>
        <dbReference type="Proteomes" id="UP000601435"/>
    </source>
</evidence>
<keyword evidence="1" id="KW-0227">DNA damage</keyword>
<dbReference type="InterPro" id="IPR027417">
    <property type="entry name" value="P-loop_NTPase"/>
</dbReference>
<comment type="caution">
    <text evidence="5">The sequence shown here is derived from an EMBL/GenBank/DDBJ whole genome shotgun (WGS) entry which is preliminary data.</text>
</comment>
<keyword evidence="1" id="KW-0234">DNA repair</keyword>
<dbReference type="Proteomes" id="UP000601435">
    <property type="component" value="Unassembled WGS sequence"/>
</dbReference>
<organism evidence="5 6">
    <name type="scientific">Symbiodinium necroappetens</name>
    <dbReference type="NCBI Taxonomy" id="1628268"/>
    <lineage>
        <taxon>Eukaryota</taxon>
        <taxon>Sar</taxon>
        <taxon>Alveolata</taxon>
        <taxon>Dinophyceae</taxon>
        <taxon>Suessiales</taxon>
        <taxon>Symbiodiniaceae</taxon>
        <taxon>Symbiodinium</taxon>
    </lineage>
</organism>
<keyword evidence="1" id="KW-0233">DNA recombination</keyword>
<dbReference type="PANTHER" id="PTHR47642">
    <property type="entry name" value="ATP-DEPENDENT DNA HELICASE"/>
    <property type="match status" value="1"/>
</dbReference>
<evidence type="ECO:0000256" key="2">
    <source>
        <dbReference type="SAM" id="MobiDB-lite"/>
    </source>
</evidence>
<dbReference type="OrthoDB" id="416437at2759"/>
<keyword evidence="1" id="KW-0347">Helicase</keyword>
<feature type="non-terminal residue" evidence="5">
    <location>
        <position position="506"/>
    </location>
</feature>
<dbReference type="AlphaFoldDB" id="A0A813APP8"/>
<name>A0A813APP8_9DINO</name>
<dbReference type="GO" id="GO:0043139">
    <property type="term" value="F:5'-3' DNA helicase activity"/>
    <property type="evidence" value="ECO:0007669"/>
    <property type="project" value="UniProtKB-EC"/>
</dbReference>
<keyword evidence="1" id="KW-0378">Hydrolase</keyword>
<keyword evidence="1" id="KW-0547">Nucleotide-binding</keyword>
<evidence type="ECO:0000259" key="4">
    <source>
        <dbReference type="Pfam" id="PF21530"/>
    </source>
</evidence>
<feature type="non-terminal residue" evidence="5">
    <location>
        <position position="1"/>
    </location>
</feature>
<dbReference type="Pfam" id="PF21530">
    <property type="entry name" value="Pif1_2B_dom"/>
    <property type="match status" value="1"/>
</dbReference>
<dbReference type="GO" id="GO:0005524">
    <property type="term" value="F:ATP binding"/>
    <property type="evidence" value="ECO:0007669"/>
    <property type="project" value="UniProtKB-KW"/>
</dbReference>
<dbReference type="InterPro" id="IPR049163">
    <property type="entry name" value="Pif1-like_2B_dom"/>
</dbReference>
<accession>A0A813APP8</accession>
<keyword evidence="6" id="KW-1185">Reference proteome</keyword>
<keyword evidence="1" id="KW-0067">ATP-binding</keyword>
<feature type="domain" description="DNA helicase Pif1-like 2B" evidence="4">
    <location>
        <begin position="300"/>
        <end position="329"/>
    </location>
</feature>
<dbReference type="SUPFAM" id="SSF52540">
    <property type="entry name" value="P-loop containing nucleoside triphosphate hydrolases"/>
    <property type="match status" value="2"/>
</dbReference>
<comment type="cofactor">
    <cofactor evidence="1">
        <name>Mg(2+)</name>
        <dbReference type="ChEBI" id="CHEBI:18420"/>
    </cofactor>
</comment>
<sequence>IRMHPAHLRDGWVNSKVAEDNYKDSLEIMEALKKRHGGDIDFLAPDTVPTGPASNAFAPVEGVVIAAPTGVAAWNINGVTLHSCLLLPVVNKSYGKACDLPLPNGPHLASLRAIWAKVVALFVDEMSFVSAFMLDRLDQHLRLAKDTPRLPFGGLHIIFAGDLYQLPPPGGLPAFASRLWLLFELCELQGNQRAAKDPTWAALLARVRVGNWTEADIQTLRGMVVKKHGSKRPAPKAVNLYATRKAVADSNDKYKAEHLQSSGATLHDCPAVDINVKTGAPLDPAAIWTDPEDTGGLETLLQLSVGLRVMLRHNIDVEDGLVNGACGTVEHIDIDETSGETQRIWVAFEKNAGTIWRAEHGTNSVAILRRSGTYVDKDCSKAERRQFPLVLAKAITIHKSQAATMHHGVHARLDHTVTQEGQAYVALSRCPEQALCTLEHFNPKALRFNKNAEWALHKLKFQQAKRDGPPLWCTLFKPPQSKEVYSKMRRKVSDRGAAPNAVRKFP</sequence>
<reference evidence="5" key="1">
    <citation type="submission" date="2021-02" db="EMBL/GenBank/DDBJ databases">
        <authorList>
            <person name="Dougan E. K."/>
            <person name="Rhodes N."/>
            <person name="Thang M."/>
            <person name="Chan C."/>
        </authorList>
    </citation>
    <scope>NUCLEOTIDE SEQUENCE</scope>
</reference>
<evidence type="ECO:0000256" key="1">
    <source>
        <dbReference type="RuleBase" id="RU363044"/>
    </source>
</evidence>
<gene>
    <name evidence="5" type="primary">pif1</name>
    <name evidence="5" type="ORF">SNEC2469_LOCUS28588</name>
</gene>
<dbReference type="PANTHER" id="PTHR47642:SF6">
    <property type="entry name" value="ATP-DEPENDENT DNA HELICASE"/>
    <property type="match status" value="1"/>
</dbReference>
<proteinExistence type="inferred from homology"/>
<comment type="similarity">
    <text evidence="1">Belongs to the helicase family.</text>
</comment>
<dbReference type="GO" id="GO:0006310">
    <property type="term" value="P:DNA recombination"/>
    <property type="evidence" value="ECO:0007669"/>
    <property type="project" value="UniProtKB-KW"/>
</dbReference>
<dbReference type="EC" id="5.6.2.3" evidence="1"/>
<comment type="catalytic activity">
    <reaction evidence="1">
        <text>ATP + H2O = ADP + phosphate + H(+)</text>
        <dbReference type="Rhea" id="RHEA:13065"/>
        <dbReference type="ChEBI" id="CHEBI:15377"/>
        <dbReference type="ChEBI" id="CHEBI:15378"/>
        <dbReference type="ChEBI" id="CHEBI:30616"/>
        <dbReference type="ChEBI" id="CHEBI:43474"/>
        <dbReference type="ChEBI" id="CHEBI:456216"/>
        <dbReference type="EC" id="5.6.2.3"/>
    </reaction>
</comment>
<dbReference type="GO" id="GO:0006281">
    <property type="term" value="P:DNA repair"/>
    <property type="evidence" value="ECO:0007669"/>
    <property type="project" value="UniProtKB-KW"/>
</dbReference>
<dbReference type="GO" id="GO:0000723">
    <property type="term" value="P:telomere maintenance"/>
    <property type="evidence" value="ECO:0007669"/>
    <property type="project" value="InterPro"/>
</dbReference>
<dbReference type="GO" id="GO:0016787">
    <property type="term" value="F:hydrolase activity"/>
    <property type="evidence" value="ECO:0007669"/>
    <property type="project" value="UniProtKB-KW"/>
</dbReference>
<dbReference type="EMBL" id="CAJNJA010062424">
    <property type="protein sequence ID" value="CAE7876440.1"/>
    <property type="molecule type" value="Genomic_DNA"/>
</dbReference>
<feature type="domain" description="DNA helicase Pif1-like DEAD-box helicase" evidence="3">
    <location>
        <begin position="61"/>
        <end position="193"/>
    </location>
</feature>